<dbReference type="InterPro" id="IPR009071">
    <property type="entry name" value="HMG_box_dom"/>
</dbReference>
<evidence type="ECO:0000313" key="15">
    <source>
        <dbReference type="EMBL" id="KAI7753730.1"/>
    </source>
</evidence>
<feature type="DNA-binding region" description="HMG box" evidence="11">
    <location>
        <begin position="453"/>
        <end position="521"/>
    </location>
</feature>
<feature type="region of interest" description="Disordered" evidence="13">
    <location>
        <begin position="362"/>
        <end position="459"/>
    </location>
</feature>
<organism evidence="15 16">
    <name type="scientific">Ambrosia artemisiifolia</name>
    <name type="common">Common ragweed</name>
    <dbReference type="NCBI Taxonomy" id="4212"/>
    <lineage>
        <taxon>Eukaryota</taxon>
        <taxon>Viridiplantae</taxon>
        <taxon>Streptophyta</taxon>
        <taxon>Embryophyta</taxon>
        <taxon>Tracheophyta</taxon>
        <taxon>Spermatophyta</taxon>
        <taxon>Magnoliopsida</taxon>
        <taxon>eudicotyledons</taxon>
        <taxon>Gunneridae</taxon>
        <taxon>Pentapetalae</taxon>
        <taxon>asterids</taxon>
        <taxon>campanulids</taxon>
        <taxon>Asterales</taxon>
        <taxon>Asteraceae</taxon>
        <taxon>Asteroideae</taxon>
        <taxon>Heliantheae alliance</taxon>
        <taxon>Heliantheae</taxon>
        <taxon>Ambrosia</taxon>
    </lineage>
</organism>
<dbReference type="Gene3D" id="1.10.30.10">
    <property type="entry name" value="High mobility group box domain"/>
    <property type="match status" value="1"/>
</dbReference>
<dbReference type="GO" id="GO:0035101">
    <property type="term" value="C:FACT complex"/>
    <property type="evidence" value="ECO:0007669"/>
    <property type="project" value="TreeGrafter"/>
</dbReference>
<keyword evidence="10 11" id="KW-0539">Nucleus</keyword>
<keyword evidence="8 12" id="KW-0804">Transcription</keyword>
<dbReference type="InterPro" id="IPR000969">
    <property type="entry name" value="SSRP1/POB3"/>
</dbReference>
<evidence type="ECO:0000256" key="11">
    <source>
        <dbReference type="PROSITE-ProRule" id="PRU00267"/>
    </source>
</evidence>
<protein>
    <recommendedName>
        <fullName evidence="12">FACT complex subunit SSRP1</fullName>
    </recommendedName>
</protein>
<dbReference type="GO" id="GO:0042393">
    <property type="term" value="F:histone binding"/>
    <property type="evidence" value="ECO:0007669"/>
    <property type="project" value="TreeGrafter"/>
</dbReference>
<dbReference type="FunFam" id="2.30.29.30:FF:000298">
    <property type="entry name" value="FACT complex subunit SSRP1"/>
    <property type="match status" value="1"/>
</dbReference>
<evidence type="ECO:0000313" key="16">
    <source>
        <dbReference type="Proteomes" id="UP001206925"/>
    </source>
</evidence>
<evidence type="ECO:0000256" key="7">
    <source>
        <dbReference type="ARBA" id="ARBA00023125"/>
    </source>
</evidence>
<dbReference type="Pfam" id="PF03531">
    <property type="entry name" value="SSrecog"/>
    <property type="match status" value="1"/>
</dbReference>
<dbReference type="PRINTS" id="PR00887">
    <property type="entry name" value="SSRCOGNITION"/>
</dbReference>
<dbReference type="GO" id="GO:0031491">
    <property type="term" value="F:nucleosome binding"/>
    <property type="evidence" value="ECO:0007669"/>
    <property type="project" value="TreeGrafter"/>
</dbReference>
<dbReference type="EMBL" id="JAMZMK010005292">
    <property type="protein sequence ID" value="KAI7753730.1"/>
    <property type="molecule type" value="Genomic_DNA"/>
</dbReference>
<feature type="compositionally biased region" description="Polar residues" evidence="13">
    <location>
        <begin position="524"/>
        <end position="534"/>
    </location>
</feature>
<dbReference type="GO" id="GO:0006281">
    <property type="term" value="P:DNA repair"/>
    <property type="evidence" value="ECO:0007669"/>
    <property type="project" value="UniProtKB-KW"/>
</dbReference>
<keyword evidence="3 12" id="KW-0158">Chromosome</keyword>
<feature type="compositionally biased region" description="Polar residues" evidence="13">
    <location>
        <begin position="1"/>
        <end position="11"/>
    </location>
</feature>
<dbReference type="Gene3D" id="2.30.29.30">
    <property type="entry name" value="Pleckstrin-homology domain (PH domain)/Phosphotyrosine-binding domain (PTB)"/>
    <property type="match status" value="1"/>
</dbReference>
<keyword evidence="5 12" id="KW-0227">DNA damage</keyword>
<dbReference type="InterPro" id="IPR048993">
    <property type="entry name" value="SSRP1-like_PH1"/>
</dbReference>
<accession>A0AAD5GSS6</accession>
<evidence type="ECO:0000256" key="4">
    <source>
        <dbReference type="ARBA" id="ARBA00022705"/>
    </source>
</evidence>
<evidence type="ECO:0000256" key="6">
    <source>
        <dbReference type="ARBA" id="ARBA00023015"/>
    </source>
</evidence>
<dbReference type="GO" id="GO:0003677">
    <property type="term" value="F:DNA binding"/>
    <property type="evidence" value="ECO:0007669"/>
    <property type="project" value="UniProtKB-UniRule"/>
</dbReference>
<dbReference type="FunFam" id="2.30.29.150:FF:000001">
    <property type="entry name" value="Fact complex subunit ssrp1"/>
    <property type="match status" value="1"/>
</dbReference>
<comment type="subcellular location">
    <subcellularLocation>
        <location evidence="12">Nucleus</location>
    </subcellularLocation>
    <subcellularLocation>
        <location evidence="12">Chromosome</location>
    </subcellularLocation>
</comment>
<feature type="region of interest" description="Disordered" evidence="13">
    <location>
        <begin position="1"/>
        <end position="25"/>
    </location>
</feature>
<sequence>MADGHSFNNISLGGRGGTNPGQLKVHSGGVLWRKQGGGKAVEVDRSDILGLTWMKVPRSNQLAVKTKDGLKYKFTGFRDQDVISLTNFFQNTCGLTTEEKQLSVSGKNWGEVDLNGRALTCNMLSFNVGQKQAFEISLADVSQTQLQGKTDVILEFHVDDTTGANEKDSLMEISFHIPTNNTQFVGDENRPPAQVFREKIMSMADVNAGGEEAVVTFEGIAILTPRGRYNVELHLSFLRLQGQANDFKIQFSSVVRVFVLPKSNQPHTFVVVTLDPPIRKGQTMYPHIVLQGLIHEVFTMVLRGLSGTKLTRPGKFRSCQDGYAVNSKGLKIMNLGGAKTADGVAAVLQDEDDDNVDPHLERIKNEAGGDDSDEEDEDFVADKDDGGSPTDDSGGDDSDGSLSEGDKEKPVKKEPKKEPSTSKAVSNKKRTKSSEDDASKKRKPKKKKDPNAPKRAMSGFMFFSQLERENVKKDIPGIAFQEIGRVLGERWNKLSAEEKEPYEAKAQADKKRYQNEISGYKPKPSSSGNASDSP</sequence>
<comment type="subunit">
    <text evidence="2">Component of the FACT complex, a stable heterodimer of SPT16 and SSRP1.</text>
</comment>
<dbReference type="FunFam" id="2.30.29.220:FF:000002">
    <property type="entry name" value="FACT complex subunit SSRP1"/>
    <property type="match status" value="1"/>
</dbReference>
<evidence type="ECO:0000256" key="10">
    <source>
        <dbReference type="ARBA" id="ARBA00023242"/>
    </source>
</evidence>
<keyword evidence="9 12" id="KW-0234">DNA repair</keyword>
<name>A0AAD5GSS6_AMBAR</name>
<gene>
    <name evidence="15" type="ORF">M8C21_021250</name>
</gene>
<feature type="compositionally biased region" description="Basic and acidic residues" evidence="13">
    <location>
        <begin position="404"/>
        <end position="420"/>
    </location>
</feature>
<dbReference type="PANTHER" id="PTHR45849">
    <property type="entry name" value="FACT COMPLEX SUBUNIT SSRP1"/>
    <property type="match status" value="1"/>
</dbReference>
<dbReference type="PANTHER" id="PTHR45849:SF6">
    <property type="entry name" value="FACT COMPLEX SUBUNIT SSRP1"/>
    <property type="match status" value="1"/>
</dbReference>
<dbReference type="GO" id="GO:0006260">
    <property type="term" value="P:DNA replication"/>
    <property type="evidence" value="ECO:0007669"/>
    <property type="project" value="UniProtKB-KW"/>
</dbReference>
<dbReference type="Proteomes" id="UP001206925">
    <property type="component" value="Unassembled WGS sequence"/>
</dbReference>
<feature type="compositionally biased region" description="Basic and acidic residues" evidence="13">
    <location>
        <begin position="498"/>
        <end position="514"/>
    </location>
</feature>
<feature type="domain" description="HMG box" evidence="14">
    <location>
        <begin position="453"/>
        <end position="521"/>
    </location>
</feature>
<evidence type="ECO:0000256" key="2">
    <source>
        <dbReference type="ARBA" id="ARBA00011111"/>
    </source>
</evidence>
<evidence type="ECO:0000259" key="14">
    <source>
        <dbReference type="PROSITE" id="PS50118"/>
    </source>
</evidence>
<evidence type="ECO:0000256" key="5">
    <source>
        <dbReference type="ARBA" id="ARBA00022763"/>
    </source>
</evidence>
<evidence type="ECO:0000256" key="12">
    <source>
        <dbReference type="RuleBase" id="RU364013"/>
    </source>
</evidence>
<dbReference type="PROSITE" id="PS50118">
    <property type="entry name" value="HMG_BOX_2"/>
    <property type="match status" value="1"/>
</dbReference>
<comment type="caution">
    <text evidence="15">The sequence shown here is derived from an EMBL/GenBank/DDBJ whole genome shotgun (WGS) entry which is preliminary data.</text>
</comment>
<feature type="compositionally biased region" description="Acidic residues" evidence="13">
    <location>
        <begin position="368"/>
        <end position="379"/>
    </location>
</feature>
<dbReference type="SUPFAM" id="SSF47095">
    <property type="entry name" value="HMG-box"/>
    <property type="match status" value="1"/>
</dbReference>
<proteinExistence type="inferred from homology"/>
<dbReference type="Pfam" id="PF00505">
    <property type="entry name" value="HMG_box"/>
    <property type="match status" value="1"/>
</dbReference>
<dbReference type="CDD" id="cd13230">
    <property type="entry name" value="PH1_SSRP1-like"/>
    <property type="match status" value="1"/>
</dbReference>
<dbReference type="SUPFAM" id="SSF50729">
    <property type="entry name" value="PH domain-like"/>
    <property type="match status" value="1"/>
</dbReference>
<dbReference type="InterPro" id="IPR038167">
    <property type="entry name" value="SSRP1_sf"/>
</dbReference>
<dbReference type="Pfam" id="PF21103">
    <property type="entry name" value="PH1_SSRP1-like"/>
    <property type="match status" value="1"/>
</dbReference>
<dbReference type="Pfam" id="PF17292">
    <property type="entry name" value="POB3_N"/>
    <property type="match status" value="1"/>
</dbReference>
<dbReference type="InterPro" id="IPR011993">
    <property type="entry name" value="PH-like_dom_sf"/>
</dbReference>
<evidence type="ECO:0000256" key="9">
    <source>
        <dbReference type="ARBA" id="ARBA00023204"/>
    </source>
</evidence>
<dbReference type="InterPro" id="IPR036910">
    <property type="entry name" value="HMG_box_dom_sf"/>
</dbReference>
<dbReference type="AlphaFoldDB" id="A0AAD5GSS6"/>
<evidence type="ECO:0000256" key="3">
    <source>
        <dbReference type="ARBA" id="ARBA00022454"/>
    </source>
</evidence>
<feature type="region of interest" description="Disordered" evidence="13">
    <location>
        <begin position="498"/>
        <end position="534"/>
    </location>
</feature>
<reference evidence="15" key="1">
    <citation type="submission" date="2022-06" db="EMBL/GenBank/DDBJ databases">
        <title>Uncovering the hologenomic basis of an extraordinary plant invasion.</title>
        <authorList>
            <person name="Bieker V.C."/>
            <person name="Martin M.D."/>
            <person name="Gilbert T."/>
            <person name="Hodgins K."/>
            <person name="Battlay P."/>
            <person name="Petersen B."/>
            <person name="Wilson J."/>
        </authorList>
    </citation>
    <scope>NUCLEOTIDE SEQUENCE</scope>
    <source>
        <strain evidence="15">AA19_3_7</strain>
        <tissue evidence="15">Leaf</tissue>
    </source>
</reference>
<evidence type="ECO:0000256" key="8">
    <source>
        <dbReference type="ARBA" id="ARBA00023163"/>
    </source>
</evidence>
<evidence type="ECO:0000256" key="1">
    <source>
        <dbReference type="ARBA" id="ARBA00010060"/>
    </source>
</evidence>
<dbReference type="SMART" id="SM00398">
    <property type="entry name" value="HMG"/>
    <property type="match status" value="1"/>
</dbReference>
<comment type="similarity">
    <text evidence="1 12">Belongs to the SSRP1 family.</text>
</comment>
<dbReference type="Gene3D" id="2.30.29.150">
    <property type="match status" value="1"/>
</dbReference>
<keyword evidence="7 11" id="KW-0238">DNA-binding</keyword>
<keyword evidence="6 12" id="KW-0805">Transcription regulation</keyword>
<keyword evidence="4 12" id="KW-0235">DNA replication</keyword>
<dbReference type="FunFam" id="1.10.30.10:FF:000016">
    <property type="entry name" value="FACT complex subunit SSRP1"/>
    <property type="match status" value="1"/>
</dbReference>
<evidence type="ECO:0000256" key="13">
    <source>
        <dbReference type="SAM" id="MobiDB-lite"/>
    </source>
</evidence>
<dbReference type="Gene3D" id="2.30.29.220">
    <property type="entry name" value="Structure-specific recognition protein (SSRP1)"/>
    <property type="match status" value="1"/>
</dbReference>
<dbReference type="InterPro" id="IPR035417">
    <property type="entry name" value="SSRP1/POB3_N"/>
</dbReference>
<dbReference type="InterPro" id="IPR024954">
    <property type="entry name" value="SSRP1_DD"/>
</dbReference>
<keyword evidence="16" id="KW-1185">Reference proteome</keyword>
<dbReference type="InterPro" id="IPR050454">
    <property type="entry name" value="RTT106/SSRP1_HistChap/FACT"/>
</dbReference>
<comment type="function">
    <text evidence="12">Component of the FACT complex, a general chromatin factor that acts to reorganize nucleosomes. The FACT complex is involved in multiple processes that require DNA as a template such as mRNA elongation, DNA replication and DNA repair. During transcription elongation the FACT complex acts as a histone chaperone that both destabilizes and restores nucleosomal structure. It facilitates the passage of RNA polymerase II and transcription by promoting the dissociation of one histone H2A-H2B dimer from the nucleosome, then subsequently promotes the reestablishment of the nucleosome following the passage of RNA polymerase II.</text>
</comment>